<evidence type="ECO:0000256" key="1">
    <source>
        <dbReference type="SAM" id="MobiDB-lite"/>
    </source>
</evidence>
<name>A0A2Z5FSK8_9BACT</name>
<dbReference type="AlphaFoldDB" id="A0A2Z5FSK8"/>
<feature type="region of interest" description="Disordered" evidence="1">
    <location>
        <begin position="28"/>
        <end position="56"/>
    </location>
</feature>
<evidence type="ECO:0000256" key="2">
    <source>
        <dbReference type="SAM" id="SignalP"/>
    </source>
</evidence>
<reference evidence="3 4" key="1">
    <citation type="journal article" date="2018" name="Front. Microbiol.">
        <title>Hydrolytic Capabilities as a Key to Environmental Success: Chitinolytic and Cellulolytic Acidobacteria From Acidic Sub-arctic Soils and Boreal Peatlands.</title>
        <authorList>
            <person name="Belova S.E."/>
            <person name="Ravin N.V."/>
            <person name="Pankratov T.A."/>
            <person name="Rakitin A.L."/>
            <person name="Ivanova A.A."/>
            <person name="Beletsky A.V."/>
            <person name="Mardanov A.V."/>
            <person name="Sinninghe Damste J.S."/>
            <person name="Dedysh S.N."/>
        </authorList>
    </citation>
    <scope>NUCLEOTIDE SEQUENCE [LARGE SCALE GENOMIC DNA]</scope>
    <source>
        <strain evidence="3 4">SBC82</strain>
    </source>
</reference>
<sequence length="520" mass="57165">MKRMALRWFGLAWLAVGIVVCGAQTAPTAPKPGEGPASGVPQDNPDNGKKTPETHLTPAQAKELFRSVDDILHFASSDSKLPVKHEVKRKLQTRTSVEKYVVDKFNDDEDAKRMQRSEIVLKKFGLLDRDFQLKPFLVSLLTEQIAGYYDSKTKTVNLLDWIAPDSQKPVLAHELTHALQDQHVDLDSWENKSLSDVSKNVEDDNKHLAVDEVDTAREAVLEGQAMAVFVDYSLKGSGKTLLTSPNVAGSLNEDLTDNSDSPVMARAPLLLQESLLFPYREGLNFEQVLMKDKGLTEAFAGVLDRPPSTSFEILNPKSYERQAKVPLLQMPDVHGLLDNQYAPYDIGVMGALDVRILTELFAGEDAAVALTPQWDGGIYYAAQSKMAKTPEQKAETGSVALMYLSAWKSPDAAKTFAAIYAEELGRKYSGVKRQQELESNGEQIYQTNEGPVLIALNGNQVFTSESFELGLAHKLEFLMEGAQSNGNLQTAQTTPGAKELSGAIVHVFANCGLMRVGMPH</sequence>
<feature type="signal peptide" evidence="2">
    <location>
        <begin position="1"/>
        <end position="25"/>
    </location>
</feature>
<organism evidence="3 4">
    <name type="scientific">Acidisarcina polymorpha</name>
    <dbReference type="NCBI Taxonomy" id="2211140"/>
    <lineage>
        <taxon>Bacteria</taxon>
        <taxon>Pseudomonadati</taxon>
        <taxon>Acidobacteriota</taxon>
        <taxon>Terriglobia</taxon>
        <taxon>Terriglobales</taxon>
        <taxon>Acidobacteriaceae</taxon>
        <taxon>Acidisarcina</taxon>
    </lineage>
</organism>
<proteinExistence type="predicted"/>
<dbReference type="KEGG" id="abas:ACPOL_0067"/>
<evidence type="ECO:0008006" key="5">
    <source>
        <dbReference type="Google" id="ProtNLM"/>
    </source>
</evidence>
<evidence type="ECO:0000313" key="3">
    <source>
        <dbReference type="EMBL" id="AXC09454.1"/>
    </source>
</evidence>
<evidence type="ECO:0000313" key="4">
    <source>
        <dbReference type="Proteomes" id="UP000253606"/>
    </source>
</evidence>
<keyword evidence="2" id="KW-0732">Signal</keyword>
<gene>
    <name evidence="3" type="ORF">ACPOL_0067</name>
</gene>
<keyword evidence="4" id="KW-1185">Reference proteome</keyword>
<protein>
    <recommendedName>
        <fullName evidence="5">DUF4157 domain-containing protein</fullName>
    </recommendedName>
</protein>
<dbReference type="Proteomes" id="UP000253606">
    <property type="component" value="Chromosome"/>
</dbReference>
<dbReference type="EMBL" id="CP030840">
    <property type="protein sequence ID" value="AXC09454.1"/>
    <property type="molecule type" value="Genomic_DNA"/>
</dbReference>
<accession>A0A2Z5FSK8</accession>
<feature type="chain" id="PRO_5016347020" description="DUF4157 domain-containing protein" evidence="2">
    <location>
        <begin position="26"/>
        <end position="520"/>
    </location>
</feature>